<keyword evidence="5" id="KW-1185">Reference proteome</keyword>
<dbReference type="PRINTS" id="PR00753">
    <property type="entry name" value="ACCSYNTHASE"/>
</dbReference>
<evidence type="ECO:0000256" key="1">
    <source>
        <dbReference type="ARBA" id="ARBA00007441"/>
    </source>
</evidence>
<organism evidence="4 5">
    <name type="scientific">Lichtheimia corymbifera JMRC:FSU:9682</name>
    <dbReference type="NCBI Taxonomy" id="1263082"/>
    <lineage>
        <taxon>Eukaryota</taxon>
        <taxon>Fungi</taxon>
        <taxon>Fungi incertae sedis</taxon>
        <taxon>Mucoromycota</taxon>
        <taxon>Mucoromycotina</taxon>
        <taxon>Mucoromycetes</taxon>
        <taxon>Mucorales</taxon>
        <taxon>Lichtheimiaceae</taxon>
        <taxon>Lichtheimia</taxon>
    </lineage>
</organism>
<reference evidence="4" key="1">
    <citation type="submission" date="2013-08" db="EMBL/GenBank/DDBJ databases">
        <title>Gene expansion shapes genome architecture in the human pathogen Lichtheimia corymbifera: an evolutionary genomics analysis in the ancient terrestrial Mucorales (Mucoromycotina).</title>
        <authorList>
            <person name="Schwartze V.U."/>
            <person name="Winter S."/>
            <person name="Shelest E."/>
            <person name="Marcet-Houben M."/>
            <person name="Horn F."/>
            <person name="Wehner S."/>
            <person name="Hoffmann K."/>
            <person name="Riege K."/>
            <person name="Sammeth M."/>
            <person name="Nowrousian M."/>
            <person name="Valiante V."/>
            <person name="Linde J."/>
            <person name="Jacobsen I.D."/>
            <person name="Marz M."/>
            <person name="Brakhage A.A."/>
            <person name="Gabaldon T."/>
            <person name="Bocker S."/>
            <person name="Voigt K."/>
        </authorList>
    </citation>
    <scope>NUCLEOTIDE SEQUENCE [LARGE SCALE GENOMIC DNA]</scope>
    <source>
        <strain evidence="4">FSU 9682</strain>
    </source>
</reference>
<dbReference type="InterPro" id="IPR050478">
    <property type="entry name" value="Ethylene_sulfur-biosynth"/>
</dbReference>
<proteinExistence type="inferred from homology"/>
<protein>
    <submittedName>
        <fullName evidence="4">1-aminocyclopropane-1-carboxylate synthase 1</fullName>
    </submittedName>
</protein>
<gene>
    <name evidence="4" type="ORF">LCOR_06786.1</name>
</gene>
<dbReference type="PANTHER" id="PTHR43795">
    <property type="entry name" value="BIFUNCTIONAL ASPARTATE AMINOTRANSFERASE AND GLUTAMATE/ASPARTATE-PREPHENATE AMINOTRANSFERASE-RELATED"/>
    <property type="match status" value="1"/>
</dbReference>
<dbReference type="InterPro" id="IPR004838">
    <property type="entry name" value="NHTrfase_class1_PyrdxlP-BS"/>
</dbReference>
<dbReference type="Gene3D" id="3.40.640.10">
    <property type="entry name" value="Type I PLP-dependent aspartate aminotransferase-like (Major domain)"/>
    <property type="match status" value="1"/>
</dbReference>
<dbReference type="Pfam" id="PF00155">
    <property type="entry name" value="Aminotran_1_2"/>
    <property type="match status" value="1"/>
</dbReference>
<dbReference type="PANTHER" id="PTHR43795:SF39">
    <property type="entry name" value="AMINOTRANSFERASE CLASS I_CLASSII DOMAIN-CONTAINING PROTEIN"/>
    <property type="match status" value="1"/>
</dbReference>
<dbReference type="SUPFAM" id="SSF53383">
    <property type="entry name" value="PLP-dependent transferases"/>
    <property type="match status" value="1"/>
</dbReference>
<dbReference type="EMBL" id="CBTN010000031">
    <property type="protein sequence ID" value="CDH55668.1"/>
    <property type="molecule type" value="Genomic_DNA"/>
</dbReference>
<dbReference type="GO" id="GO:0006520">
    <property type="term" value="P:amino acid metabolic process"/>
    <property type="evidence" value="ECO:0007669"/>
    <property type="project" value="TreeGrafter"/>
</dbReference>
<dbReference type="GO" id="GO:0030170">
    <property type="term" value="F:pyridoxal phosphate binding"/>
    <property type="evidence" value="ECO:0007669"/>
    <property type="project" value="InterPro"/>
</dbReference>
<dbReference type="OrthoDB" id="7042322at2759"/>
<accession>A0A068RZV3</accession>
<dbReference type="AlphaFoldDB" id="A0A068RZV3"/>
<dbReference type="PROSITE" id="PS00105">
    <property type="entry name" value="AA_TRANSFER_CLASS_1"/>
    <property type="match status" value="1"/>
</dbReference>
<comment type="similarity">
    <text evidence="1">Belongs to the class-I pyridoxal-phosphate-dependent aminotransferase family.</text>
</comment>
<sequence>MQNGNVKGHVSKRALEGMAVADPLRDALFTALGYIYDPVNPAINMGTAQNDLMQSELNDKINASLKFQVSDLSYGAPQGSQRLRQIMGSLLTRHLKPAMPVDADHVFVATGAGAALYYLALALTDPGDSIMVVSPYYGSFDGDLCMGSQIDLIPLYLNNNSDKDWDLSVDPETLEETWKEHVQAKDKKVKALLITNPHNPLGRCFSQESIETLLRYASKHNLHVISDEVYALSTFGHLLPNNNMEHDPFLSVLSLPNLEQLIDPSLVHVVYGLSKDFGVNGLRVGFVIDQHNPILRNVLPGFINFSYTSTLTDRLLCNMFSDEEWVDSFVEINRQRLADAYTRASNALKLIGVDHVCADAGQFMVVDLRAAMTQVNGRPPTFEDERELMTTLLQHGVYMVPGRAFYIREPGFFRITFTVNEDKLKKGIDILAQRLSFK</sequence>
<dbReference type="InterPro" id="IPR004839">
    <property type="entry name" value="Aminotransferase_I/II_large"/>
</dbReference>
<evidence type="ECO:0000313" key="5">
    <source>
        <dbReference type="Proteomes" id="UP000027586"/>
    </source>
</evidence>
<evidence type="ECO:0000313" key="4">
    <source>
        <dbReference type="EMBL" id="CDH55668.1"/>
    </source>
</evidence>
<dbReference type="InterPro" id="IPR015421">
    <property type="entry name" value="PyrdxlP-dep_Trfase_major"/>
</dbReference>
<dbReference type="GO" id="GO:0008483">
    <property type="term" value="F:transaminase activity"/>
    <property type="evidence" value="ECO:0007669"/>
    <property type="project" value="TreeGrafter"/>
</dbReference>
<dbReference type="STRING" id="1263082.A0A068RZV3"/>
<comment type="caution">
    <text evidence="4">The sequence shown here is derived from an EMBL/GenBank/DDBJ whole genome shotgun (WGS) entry which is preliminary data.</text>
</comment>
<keyword evidence="2" id="KW-0663">Pyridoxal phosphate</keyword>
<dbReference type="Gene3D" id="3.90.1150.10">
    <property type="entry name" value="Aspartate Aminotransferase, domain 1"/>
    <property type="match status" value="1"/>
</dbReference>
<dbReference type="InterPro" id="IPR015424">
    <property type="entry name" value="PyrdxlP-dep_Trfase"/>
</dbReference>
<dbReference type="VEuPathDB" id="FungiDB:LCOR_06786.1"/>
<dbReference type="Proteomes" id="UP000027586">
    <property type="component" value="Unassembled WGS sequence"/>
</dbReference>
<name>A0A068RZV3_9FUNG</name>
<dbReference type="CDD" id="cd00609">
    <property type="entry name" value="AAT_like"/>
    <property type="match status" value="1"/>
</dbReference>
<evidence type="ECO:0000259" key="3">
    <source>
        <dbReference type="Pfam" id="PF00155"/>
    </source>
</evidence>
<dbReference type="InterPro" id="IPR015422">
    <property type="entry name" value="PyrdxlP-dep_Trfase_small"/>
</dbReference>
<feature type="domain" description="Aminotransferase class I/classII large" evidence="3">
    <location>
        <begin position="43"/>
        <end position="429"/>
    </location>
</feature>
<evidence type="ECO:0000256" key="2">
    <source>
        <dbReference type="ARBA" id="ARBA00022898"/>
    </source>
</evidence>